<keyword evidence="10" id="KW-0010">Activator</keyword>
<keyword evidence="11" id="KW-0804">Transcription</keyword>
<proteinExistence type="predicted"/>
<dbReference type="Gene3D" id="1.10.10.10">
    <property type="entry name" value="Winged helix-like DNA-binding domain superfamily/Winged helix DNA-binding domain"/>
    <property type="match status" value="1"/>
</dbReference>
<dbReference type="SMART" id="SM00419">
    <property type="entry name" value="HTH_CRP"/>
    <property type="match status" value="1"/>
</dbReference>
<dbReference type="PROSITE" id="PS51063">
    <property type="entry name" value="HTH_CRP_2"/>
    <property type="match status" value="1"/>
</dbReference>
<evidence type="ECO:0000256" key="5">
    <source>
        <dbReference type="ARBA" id="ARBA00022533"/>
    </source>
</evidence>
<evidence type="ECO:0000313" key="14">
    <source>
        <dbReference type="EMBL" id="UXI66307.1"/>
    </source>
</evidence>
<keyword evidence="6" id="KW-0973">c-di-GMP</keyword>
<feature type="domain" description="HTH crp-type" evidence="13">
    <location>
        <begin position="156"/>
        <end position="229"/>
    </location>
</feature>
<dbReference type="InterPro" id="IPR036390">
    <property type="entry name" value="WH_DNA-bd_sf"/>
</dbReference>
<keyword evidence="7" id="KW-0805">Transcription regulation</keyword>
<evidence type="ECO:0000256" key="11">
    <source>
        <dbReference type="ARBA" id="ARBA00023163"/>
    </source>
</evidence>
<dbReference type="Gene3D" id="2.60.120.10">
    <property type="entry name" value="Jelly Rolls"/>
    <property type="match status" value="1"/>
</dbReference>
<dbReference type="EMBL" id="CP104694">
    <property type="protein sequence ID" value="UXI66307.1"/>
    <property type="molecule type" value="Genomic_DNA"/>
</dbReference>
<dbReference type="SUPFAM" id="SSF46785">
    <property type="entry name" value="Winged helix' DNA-binding domain"/>
    <property type="match status" value="1"/>
</dbReference>
<evidence type="ECO:0000256" key="12">
    <source>
        <dbReference type="ARBA" id="ARBA00031697"/>
    </source>
</evidence>
<keyword evidence="8" id="KW-0843">Virulence</keyword>
<keyword evidence="15" id="KW-1185">Reference proteome</keyword>
<dbReference type="SMART" id="SM00100">
    <property type="entry name" value="cNMP"/>
    <property type="match status" value="1"/>
</dbReference>
<dbReference type="CDD" id="cd00092">
    <property type="entry name" value="HTH_CRP"/>
    <property type="match status" value="1"/>
</dbReference>
<dbReference type="Proteomes" id="UP001064632">
    <property type="component" value="Chromosome"/>
</dbReference>
<dbReference type="PRINTS" id="PR00034">
    <property type="entry name" value="HTHCRP"/>
</dbReference>
<comment type="subcellular location">
    <subcellularLocation>
        <location evidence="1">Cytoplasm</location>
    </subcellularLocation>
</comment>
<dbReference type="InterPro" id="IPR014710">
    <property type="entry name" value="RmlC-like_jellyroll"/>
</dbReference>
<comment type="subunit">
    <text evidence="2">Homodimer.</text>
</comment>
<dbReference type="InterPro" id="IPR036388">
    <property type="entry name" value="WH-like_DNA-bd_sf"/>
</dbReference>
<dbReference type="InterPro" id="IPR050397">
    <property type="entry name" value="Env_Response_Regulators"/>
</dbReference>
<evidence type="ECO:0000256" key="7">
    <source>
        <dbReference type="ARBA" id="ARBA00023015"/>
    </source>
</evidence>
<dbReference type="SUPFAM" id="SSF51206">
    <property type="entry name" value="cAMP-binding domain-like"/>
    <property type="match status" value="1"/>
</dbReference>
<evidence type="ECO:0000256" key="6">
    <source>
        <dbReference type="ARBA" id="ARBA00022636"/>
    </source>
</evidence>
<dbReference type="RefSeq" id="WP_261693291.1">
    <property type="nucleotide sequence ID" value="NZ_CP104694.1"/>
</dbReference>
<dbReference type="PANTHER" id="PTHR24567">
    <property type="entry name" value="CRP FAMILY TRANSCRIPTIONAL REGULATORY PROTEIN"/>
    <property type="match status" value="1"/>
</dbReference>
<evidence type="ECO:0000256" key="2">
    <source>
        <dbReference type="ARBA" id="ARBA00011738"/>
    </source>
</evidence>
<keyword evidence="9" id="KW-0238">DNA-binding</keyword>
<sequence>MRPTAAHTSSRQWLAEGPAAVRAMPSGQQVLALCEALGLERRRVRRRQYVFRSGQPLHALFLVHCGLFKTVVVNEDGCESITGFAERGDLLGADGLSGASYGCDAQALDMSYLWELPADRFDTVEAQLPGFWQRMAVLMAGQIQHDNRWRLQLGHYNAEQRVAAFLLELSECQRAQGCSADTLLLRMTRADIGNYLALQLETVTRVLSRLHALGLIQVARRNVRLAEPDALRMLLRIPRAWH</sequence>
<evidence type="ECO:0000256" key="9">
    <source>
        <dbReference type="ARBA" id="ARBA00023125"/>
    </source>
</evidence>
<dbReference type="Pfam" id="PF13545">
    <property type="entry name" value="HTH_Crp_2"/>
    <property type="match status" value="1"/>
</dbReference>
<evidence type="ECO:0000256" key="1">
    <source>
        <dbReference type="ARBA" id="ARBA00004496"/>
    </source>
</evidence>
<evidence type="ECO:0000256" key="3">
    <source>
        <dbReference type="ARBA" id="ARBA00020769"/>
    </source>
</evidence>
<evidence type="ECO:0000259" key="13">
    <source>
        <dbReference type="PROSITE" id="PS51063"/>
    </source>
</evidence>
<keyword evidence="5" id="KW-0021">Allosteric enzyme</keyword>
<dbReference type="CDD" id="cd00038">
    <property type="entry name" value="CAP_ED"/>
    <property type="match status" value="1"/>
</dbReference>
<dbReference type="Pfam" id="PF00027">
    <property type="entry name" value="cNMP_binding"/>
    <property type="match status" value="1"/>
</dbReference>
<protein>
    <recommendedName>
        <fullName evidence="3">CRP-like protein Clp</fullName>
    </recommendedName>
    <alternativeName>
        <fullName evidence="12">Catabolite activation-like protein</fullName>
    </alternativeName>
</protein>
<accession>A0ABY6B9S7</accession>
<evidence type="ECO:0000256" key="4">
    <source>
        <dbReference type="ARBA" id="ARBA00022491"/>
    </source>
</evidence>
<evidence type="ECO:0000313" key="15">
    <source>
        <dbReference type="Proteomes" id="UP001064632"/>
    </source>
</evidence>
<organism evidence="14 15">
    <name type="scientific">Tahibacter amnicola</name>
    <dbReference type="NCBI Taxonomy" id="2976241"/>
    <lineage>
        <taxon>Bacteria</taxon>
        <taxon>Pseudomonadati</taxon>
        <taxon>Pseudomonadota</taxon>
        <taxon>Gammaproteobacteria</taxon>
        <taxon>Lysobacterales</taxon>
        <taxon>Rhodanobacteraceae</taxon>
        <taxon>Tahibacter</taxon>
    </lineage>
</organism>
<keyword evidence="4" id="KW-0678">Repressor</keyword>
<gene>
    <name evidence="14" type="ORF">N4264_16290</name>
</gene>
<dbReference type="InterPro" id="IPR012318">
    <property type="entry name" value="HTH_CRP"/>
</dbReference>
<dbReference type="PANTHER" id="PTHR24567:SF75">
    <property type="entry name" value="FUMARATE AND NITRATE REDUCTION REGULATORY PROTEIN"/>
    <property type="match status" value="1"/>
</dbReference>
<name>A0ABY6B9S7_9GAMM</name>
<reference evidence="14" key="1">
    <citation type="submission" date="2022-09" db="EMBL/GenBank/DDBJ databases">
        <title>Tahibacter sp. nov., isolated from a fresh water.</title>
        <authorList>
            <person name="Baek J.H."/>
            <person name="Lee J.K."/>
            <person name="Kim J.M."/>
            <person name="Jeon C.O."/>
        </authorList>
    </citation>
    <scope>NUCLEOTIDE SEQUENCE</scope>
    <source>
        <strain evidence="14">W38</strain>
    </source>
</reference>
<dbReference type="InterPro" id="IPR000595">
    <property type="entry name" value="cNMP-bd_dom"/>
</dbReference>
<dbReference type="InterPro" id="IPR018490">
    <property type="entry name" value="cNMP-bd_dom_sf"/>
</dbReference>
<evidence type="ECO:0000256" key="10">
    <source>
        <dbReference type="ARBA" id="ARBA00023159"/>
    </source>
</evidence>
<evidence type="ECO:0000256" key="8">
    <source>
        <dbReference type="ARBA" id="ARBA00023026"/>
    </source>
</evidence>